<keyword evidence="3" id="KW-0560">Oxidoreductase</keyword>
<evidence type="ECO:0000256" key="4">
    <source>
        <dbReference type="ARBA" id="ARBA00023033"/>
    </source>
</evidence>
<keyword evidence="4" id="KW-0503">Monooxygenase</keyword>
<dbReference type="GO" id="GO:0046306">
    <property type="term" value="P:alkanesulfonate catabolic process"/>
    <property type="evidence" value="ECO:0007669"/>
    <property type="project" value="TreeGrafter"/>
</dbReference>
<keyword evidence="1" id="KW-0285">Flavoprotein</keyword>
<proteinExistence type="predicted"/>
<evidence type="ECO:0000256" key="3">
    <source>
        <dbReference type="ARBA" id="ARBA00023002"/>
    </source>
</evidence>
<dbReference type="AlphaFoldDB" id="A0A6J6EA27"/>
<protein>
    <submittedName>
        <fullName evidence="6">Unannotated protein</fullName>
    </submittedName>
</protein>
<keyword evidence="2" id="KW-0288">FMN</keyword>
<reference evidence="6" key="1">
    <citation type="submission" date="2020-05" db="EMBL/GenBank/DDBJ databases">
        <authorList>
            <person name="Chiriac C."/>
            <person name="Salcher M."/>
            <person name="Ghai R."/>
            <person name="Kavagutti S V."/>
        </authorList>
    </citation>
    <scope>NUCLEOTIDE SEQUENCE</scope>
</reference>
<dbReference type="GO" id="GO:0008726">
    <property type="term" value="F:alkanesulfonate monooxygenase activity"/>
    <property type="evidence" value="ECO:0007669"/>
    <property type="project" value="TreeGrafter"/>
</dbReference>
<evidence type="ECO:0000313" key="6">
    <source>
        <dbReference type="EMBL" id="CAB4571143.1"/>
    </source>
</evidence>
<organism evidence="6">
    <name type="scientific">freshwater metagenome</name>
    <dbReference type="NCBI Taxonomy" id="449393"/>
    <lineage>
        <taxon>unclassified sequences</taxon>
        <taxon>metagenomes</taxon>
        <taxon>ecological metagenomes</taxon>
    </lineage>
</organism>
<dbReference type="PANTHER" id="PTHR42847">
    <property type="entry name" value="ALKANESULFONATE MONOOXYGENASE"/>
    <property type="match status" value="1"/>
</dbReference>
<evidence type="ECO:0000256" key="2">
    <source>
        <dbReference type="ARBA" id="ARBA00022643"/>
    </source>
</evidence>
<dbReference type="InterPro" id="IPR011251">
    <property type="entry name" value="Luciferase-like_dom"/>
</dbReference>
<dbReference type="PANTHER" id="PTHR42847:SF8">
    <property type="entry name" value="CONSERVED PROTEIN"/>
    <property type="match status" value="1"/>
</dbReference>
<name>A0A6J6EA27_9ZZZZ</name>
<dbReference type="Gene3D" id="3.20.20.30">
    <property type="entry name" value="Luciferase-like domain"/>
    <property type="match status" value="1"/>
</dbReference>
<dbReference type="Pfam" id="PF00296">
    <property type="entry name" value="Bac_luciferase"/>
    <property type="match status" value="1"/>
</dbReference>
<dbReference type="InterPro" id="IPR036661">
    <property type="entry name" value="Luciferase-like_sf"/>
</dbReference>
<dbReference type="InterPro" id="IPR050172">
    <property type="entry name" value="SsuD_RutA_monooxygenase"/>
</dbReference>
<dbReference type="EMBL" id="CAEZTC010000213">
    <property type="protein sequence ID" value="CAB4571143.1"/>
    <property type="molecule type" value="Genomic_DNA"/>
</dbReference>
<evidence type="ECO:0000259" key="5">
    <source>
        <dbReference type="Pfam" id="PF00296"/>
    </source>
</evidence>
<sequence>MIIDFQINQGSGPWSLIEESVCAAEEAGFDTLWNLDHFSGEMFQAPTMPECFTTLTAWAHLVPTIKLGTLVTNINNRHPGLLANIVSTLQEVSGGRLTLGIGAGASPTSPWGGEQRALGIEMLPTMRERHQKLLESVEVMRSVWAQDRHENFQGFPRPVVTPRIIAGTNSVALARIAGEHLDGVNTRWNHPERRDILDAAREASNGRKDLDVSVWAPFVPEYADPENGVYQELLAEGVTRLVLFEDGRPDPQKIAAMSRYLS</sequence>
<gene>
    <name evidence="6" type="ORF">UFOPK1572_01368</name>
</gene>
<feature type="domain" description="Luciferase-like" evidence="5">
    <location>
        <begin position="12"/>
        <end position="226"/>
    </location>
</feature>
<dbReference type="SUPFAM" id="SSF51679">
    <property type="entry name" value="Bacterial luciferase-like"/>
    <property type="match status" value="1"/>
</dbReference>
<accession>A0A6J6EA27</accession>
<evidence type="ECO:0000256" key="1">
    <source>
        <dbReference type="ARBA" id="ARBA00022630"/>
    </source>
</evidence>